<feature type="domain" description="TonB-dependent receptor plug" evidence="3">
    <location>
        <begin position="143"/>
        <end position="246"/>
    </location>
</feature>
<evidence type="ECO:0000313" key="5">
    <source>
        <dbReference type="Proteomes" id="UP000184420"/>
    </source>
</evidence>
<comment type="subcellular location">
    <subcellularLocation>
        <location evidence="1">Cell outer membrane</location>
        <topology evidence="1">Multi-pass membrane protein</topology>
    </subcellularLocation>
</comment>
<dbReference type="SUPFAM" id="SSF56935">
    <property type="entry name" value="Porins"/>
    <property type="match status" value="1"/>
</dbReference>
<dbReference type="RefSeq" id="WP_073086889.1">
    <property type="nucleotide sequence ID" value="NZ_FRBL01000011.1"/>
</dbReference>
<dbReference type="InterPro" id="IPR008969">
    <property type="entry name" value="CarboxyPept-like_regulatory"/>
</dbReference>
<dbReference type="PROSITE" id="PS52016">
    <property type="entry name" value="TONB_DEPENDENT_REC_3"/>
    <property type="match status" value="1"/>
</dbReference>
<dbReference type="GO" id="GO:0009279">
    <property type="term" value="C:cell outer membrane"/>
    <property type="evidence" value="ECO:0007669"/>
    <property type="project" value="UniProtKB-SubCell"/>
</dbReference>
<dbReference type="Proteomes" id="UP000184420">
    <property type="component" value="Unassembled WGS sequence"/>
</dbReference>
<dbReference type="InterPro" id="IPR037066">
    <property type="entry name" value="Plug_dom_sf"/>
</dbReference>
<keyword evidence="1" id="KW-0998">Cell outer membrane</keyword>
<keyword evidence="5" id="KW-1185">Reference proteome</keyword>
<keyword evidence="1" id="KW-0813">Transport</keyword>
<protein>
    <submittedName>
        <fullName evidence="4">TonB-linked outer membrane protein, SusC/RagA family</fullName>
    </submittedName>
</protein>
<dbReference type="AlphaFoldDB" id="A0A1M7LXA6"/>
<gene>
    <name evidence="4" type="ORF">SAMN05444266_111195</name>
</gene>
<evidence type="ECO:0000259" key="3">
    <source>
        <dbReference type="Pfam" id="PF07715"/>
    </source>
</evidence>
<evidence type="ECO:0000256" key="2">
    <source>
        <dbReference type="SAM" id="SignalP"/>
    </source>
</evidence>
<organism evidence="4 5">
    <name type="scientific">Chitinophaga jiangningensis</name>
    <dbReference type="NCBI Taxonomy" id="1419482"/>
    <lineage>
        <taxon>Bacteria</taxon>
        <taxon>Pseudomonadati</taxon>
        <taxon>Bacteroidota</taxon>
        <taxon>Chitinophagia</taxon>
        <taxon>Chitinophagales</taxon>
        <taxon>Chitinophagaceae</taxon>
        <taxon>Chitinophaga</taxon>
    </lineage>
</organism>
<keyword evidence="2" id="KW-0732">Signal</keyword>
<comment type="similarity">
    <text evidence="1">Belongs to the TonB-dependent receptor family.</text>
</comment>
<dbReference type="Gene3D" id="2.170.130.10">
    <property type="entry name" value="TonB-dependent receptor, plug domain"/>
    <property type="match status" value="1"/>
</dbReference>
<dbReference type="OrthoDB" id="601197at2"/>
<evidence type="ECO:0000256" key="1">
    <source>
        <dbReference type="PROSITE-ProRule" id="PRU01360"/>
    </source>
</evidence>
<keyword evidence="1" id="KW-0472">Membrane</keyword>
<dbReference type="InterPro" id="IPR039426">
    <property type="entry name" value="TonB-dep_rcpt-like"/>
</dbReference>
<dbReference type="SUPFAM" id="SSF49464">
    <property type="entry name" value="Carboxypeptidase regulatory domain-like"/>
    <property type="match status" value="1"/>
</dbReference>
<sequence>MNNTSCTGRRHALSRAVTLCLTPLCITLAASQLHASPAAPWPQNVTQSDTRINGIIRDKAGKPVPGATIRVAGTSRGTTSGADGHFTINANPKGSLEVSYIGFKPQVVSINNSVELEIILEAKEGNMNEVVVVGFGQQRKISLVGAQSSIKVADLKQPVANLSTVLAGRISGIVAVQRSGEPGHDDGDIWIRGISTFTSGSTRPLVLVDGVERALSNIDPQDVESFTILKDASATAVYGVRGANGVIIIKTRSGKSGKPRINLDYNEGITKFTKVPDMADGLTYMKLANEALTTRGYNPKYTADYIKNTENNSDPNLYPNVDWIDAIFNKTGRNRRANLNISGGSNNAKYYVSLGYYDEKGLFKTTDLVKYNQAIKYRRYNFTSNLNMRVTPTTTIDLGLQGYISNGNYPGGATAIDGNGNISISSSNIFEQALLVPPVEYPILYPGNFVPGRNPNGDQRNPYADVTRRGYTNEFKNQLYSNIRLTQDLRFIIPGLSFTSMFAFDAYNGNVLARLKREDTYVPDPATPYKADGSLNLVRTYQGTNYLSYNANRSGNRRFYTESSLNYDSAFGKHRVSALLLYNQSDYLNPFAGDFTRSIPFRTRGIAARVTYSWNDRYFVEGNAGYNGSENFAPSQRYGLFPAYGLGWVVSNEPFFNGIKNTIPFLKFRFSDGNVGSGLLGSGDNARRFAYLTLLNEGATGYTFGSNRSGITGINVSDYAVDVTWSTARKMDLGMDLRLFNEQLSLTVDLFKEHRTGIFLQRGAVPSFVGLINNPWGNLGVVDNKGLDANLEYTAKIGDIGISLMGNFTYNKDKVIENDQPIPKYPWMDKRGTNILARYGYVAEGLFTSDDEIAKSAKPEGAKVLPGDIRYRDLNGDGKIDAYDQQQIGRGDVPAIVYGFGLNLSYKQFYMSAFFQGQAKADVQLSGRGIMPFNGDGGVSNIYAIATDRWTPESPRQDVFYPRLAFGQADNYNNTLPSSWWVKDMSYIRLKSAELGYLLPQQYLRKAGISSGKIYLTGFNLLTFSNFKLWDVEMSTSNGGAYPNITTFSAGINLQF</sequence>
<dbReference type="Pfam" id="PF07715">
    <property type="entry name" value="Plug"/>
    <property type="match status" value="1"/>
</dbReference>
<reference evidence="4 5" key="1">
    <citation type="submission" date="2016-11" db="EMBL/GenBank/DDBJ databases">
        <authorList>
            <person name="Jaros S."/>
            <person name="Januszkiewicz K."/>
            <person name="Wedrychowicz H."/>
        </authorList>
    </citation>
    <scope>NUCLEOTIDE SEQUENCE [LARGE SCALE GENOMIC DNA]</scope>
    <source>
        <strain evidence="4 5">DSM 27406</strain>
    </source>
</reference>
<name>A0A1M7LXA6_9BACT</name>
<dbReference type="Gene3D" id="2.60.40.1120">
    <property type="entry name" value="Carboxypeptidase-like, regulatory domain"/>
    <property type="match status" value="1"/>
</dbReference>
<dbReference type="FunFam" id="2.170.130.10:FF:000003">
    <property type="entry name" value="SusC/RagA family TonB-linked outer membrane protein"/>
    <property type="match status" value="1"/>
</dbReference>
<dbReference type="NCBIfam" id="TIGR04056">
    <property type="entry name" value="OMP_RagA_SusC"/>
    <property type="match status" value="1"/>
</dbReference>
<accession>A0A1M7LXA6</accession>
<dbReference type="InterPro" id="IPR023996">
    <property type="entry name" value="TonB-dep_OMP_SusC/RagA"/>
</dbReference>
<dbReference type="STRING" id="1419482.SAMN05444266_111195"/>
<proteinExistence type="inferred from homology"/>
<feature type="chain" id="PRO_5012274763" evidence="2">
    <location>
        <begin position="36"/>
        <end position="1056"/>
    </location>
</feature>
<dbReference type="Pfam" id="PF13715">
    <property type="entry name" value="CarbopepD_reg_2"/>
    <property type="match status" value="1"/>
</dbReference>
<dbReference type="InterPro" id="IPR012910">
    <property type="entry name" value="Plug_dom"/>
</dbReference>
<dbReference type="NCBIfam" id="TIGR04057">
    <property type="entry name" value="SusC_RagA_signa"/>
    <property type="match status" value="1"/>
</dbReference>
<dbReference type="EMBL" id="FRBL01000011">
    <property type="protein sequence ID" value="SHM82801.1"/>
    <property type="molecule type" value="Genomic_DNA"/>
</dbReference>
<feature type="signal peptide" evidence="2">
    <location>
        <begin position="1"/>
        <end position="35"/>
    </location>
</feature>
<keyword evidence="1" id="KW-1134">Transmembrane beta strand</keyword>
<dbReference type="InterPro" id="IPR023997">
    <property type="entry name" value="TonB-dep_OMP_SusC/RagA_CS"/>
</dbReference>
<keyword evidence="1" id="KW-0812">Transmembrane</keyword>
<evidence type="ECO:0000313" key="4">
    <source>
        <dbReference type="EMBL" id="SHM82801.1"/>
    </source>
</evidence>